<organism evidence="2 3">
    <name type="scientific">Phytophthora infestans</name>
    <name type="common">Potato late blight agent</name>
    <name type="synonym">Botrytis infestans</name>
    <dbReference type="NCBI Taxonomy" id="4787"/>
    <lineage>
        <taxon>Eukaryota</taxon>
        <taxon>Sar</taxon>
        <taxon>Stramenopiles</taxon>
        <taxon>Oomycota</taxon>
        <taxon>Peronosporomycetes</taxon>
        <taxon>Peronosporales</taxon>
        <taxon>Peronosporaceae</taxon>
        <taxon>Phytophthora</taxon>
    </lineage>
</organism>
<dbReference type="AlphaFoldDB" id="A0A833SIT8"/>
<evidence type="ECO:0000313" key="2">
    <source>
        <dbReference type="EMBL" id="KAF4028675.1"/>
    </source>
</evidence>
<name>A0A833SIT8_PHYIN</name>
<accession>A0A833SIT8</accession>
<keyword evidence="3" id="KW-1185">Reference proteome</keyword>
<feature type="region of interest" description="Disordered" evidence="1">
    <location>
        <begin position="1"/>
        <end position="35"/>
    </location>
</feature>
<dbReference type="EMBL" id="WSZM01000988">
    <property type="protein sequence ID" value="KAF4028675.1"/>
    <property type="molecule type" value="Genomic_DNA"/>
</dbReference>
<sequence length="76" mass="8428">MMAHMESASGARSQLMTLSDEMGEGRLTSESAEGEKVAVVQTTSEGNYQYTQIAWQTHSDERRRLLGHTECLTAVH</sequence>
<comment type="caution">
    <text evidence="2">The sequence shown here is derived from an EMBL/GenBank/DDBJ whole genome shotgun (WGS) entry which is preliminary data.</text>
</comment>
<protein>
    <submittedName>
        <fullName evidence="2">Uncharacterized protein</fullName>
    </submittedName>
</protein>
<evidence type="ECO:0000313" key="3">
    <source>
        <dbReference type="Proteomes" id="UP000602510"/>
    </source>
</evidence>
<gene>
    <name evidence="2" type="ORF">GN244_ATG19639</name>
</gene>
<reference evidence="2" key="1">
    <citation type="submission" date="2020-04" db="EMBL/GenBank/DDBJ databases">
        <title>Hybrid Assembly of Korean Phytophthora infestans isolates.</title>
        <authorList>
            <person name="Prokchorchik M."/>
            <person name="Lee Y."/>
            <person name="Seo J."/>
            <person name="Cho J.-H."/>
            <person name="Park Y.-E."/>
            <person name="Jang D.-C."/>
            <person name="Im J.-S."/>
            <person name="Choi J.-G."/>
            <person name="Park H.-J."/>
            <person name="Lee G.-B."/>
            <person name="Lee Y.-G."/>
            <person name="Hong S.-Y."/>
            <person name="Cho K."/>
            <person name="Sohn K.H."/>
        </authorList>
    </citation>
    <scope>NUCLEOTIDE SEQUENCE</scope>
    <source>
        <strain evidence="2">KR_1_A1</strain>
    </source>
</reference>
<evidence type="ECO:0000256" key="1">
    <source>
        <dbReference type="SAM" id="MobiDB-lite"/>
    </source>
</evidence>
<dbReference type="Proteomes" id="UP000602510">
    <property type="component" value="Unassembled WGS sequence"/>
</dbReference>
<proteinExistence type="predicted"/>